<accession>A0A6M1PQ03</accession>
<comment type="caution">
    <text evidence="7">The sequence shown here is derived from an EMBL/GenBank/DDBJ whole genome shotgun (WGS) entry which is preliminary data.</text>
</comment>
<keyword evidence="3 5" id="KW-1133">Transmembrane helix</keyword>
<dbReference type="Gene3D" id="1.25.40.10">
    <property type="entry name" value="Tetratricopeptide repeat domain"/>
    <property type="match status" value="1"/>
</dbReference>
<organism evidence="7 8">
    <name type="scientific">Paenibacillus apii</name>
    <dbReference type="NCBI Taxonomy" id="1850370"/>
    <lineage>
        <taxon>Bacteria</taxon>
        <taxon>Bacillati</taxon>
        <taxon>Bacillota</taxon>
        <taxon>Bacilli</taxon>
        <taxon>Bacillales</taxon>
        <taxon>Paenibacillaceae</taxon>
        <taxon>Paenibacillus</taxon>
    </lineage>
</organism>
<feature type="transmembrane region" description="Helical" evidence="5">
    <location>
        <begin position="508"/>
        <end position="528"/>
    </location>
</feature>
<feature type="transmembrane region" description="Helical" evidence="5">
    <location>
        <begin position="86"/>
        <end position="108"/>
    </location>
</feature>
<dbReference type="InterPro" id="IPR007016">
    <property type="entry name" value="O-antigen_ligase-rel_domated"/>
</dbReference>
<dbReference type="PANTHER" id="PTHR37422">
    <property type="entry name" value="TEICHURONIC ACID BIOSYNTHESIS PROTEIN TUAE"/>
    <property type="match status" value="1"/>
</dbReference>
<proteinExistence type="predicted"/>
<evidence type="ECO:0000313" key="7">
    <source>
        <dbReference type="EMBL" id="NGM82381.1"/>
    </source>
</evidence>
<feature type="transmembrane region" description="Helical" evidence="5">
    <location>
        <begin position="272"/>
        <end position="292"/>
    </location>
</feature>
<feature type="transmembrane region" description="Helical" evidence="5">
    <location>
        <begin position="250"/>
        <end position="265"/>
    </location>
</feature>
<name>A0A6M1PQ03_9BACL</name>
<keyword evidence="4 5" id="KW-0472">Membrane</keyword>
<feature type="transmembrane region" description="Helical" evidence="5">
    <location>
        <begin position="23"/>
        <end position="43"/>
    </location>
</feature>
<dbReference type="EMBL" id="JAAKGU010000002">
    <property type="protein sequence ID" value="NGM82381.1"/>
    <property type="molecule type" value="Genomic_DNA"/>
</dbReference>
<dbReference type="InterPro" id="IPR011990">
    <property type="entry name" value="TPR-like_helical_dom_sf"/>
</dbReference>
<feature type="transmembrane region" description="Helical" evidence="5">
    <location>
        <begin position="143"/>
        <end position="166"/>
    </location>
</feature>
<feature type="transmembrane region" description="Helical" evidence="5">
    <location>
        <begin position="350"/>
        <end position="370"/>
    </location>
</feature>
<dbReference type="Pfam" id="PF04932">
    <property type="entry name" value="Wzy_C"/>
    <property type="match status" value="1"/>
</dbReference>
<comment type="subcellular location">
    <subcellularLocation>
        <location evidence="1">Membrane</location>
        <topology evidence="1">Multi-pass membrane protein</topology>
    </subcellularLocation>
</comment>
<sequence length="931" mass="103232">MANPVYGKKAAQSRNAEKIPDSLWVLVIGFILFLLWAPFQVGLFNGQQTDYEKPIYLAVLFGCLMLFLWVGLYYKRFKLEDQRDLLAVAVLLLPLTYFLSLFVAASHYMAMNMLLIQSMYAAVFIVSLYLLRQKQVNVIIQNAVLTVAYLIVWFGLLNWLGAWNVAGGLVGWFSNTVRGGKYLDAVMTDANGLRLTSIFQYANTYAAFLMAFLFVAIFALIRSKKAYGMLINGFMLVPIIVSLLLTLSRGGLVMLPVVFVLLLLFQKPARQILWIIHLIIAGIASVAVANPVTKIGQHLSAVPDASAAIKGWAYLLIASAVTALLCWVVQRFAAPKLETSIESWSNRKFTNLWLPIGATVLVALAAFLLIGTSVRSVLPDNIETRLENINFQQHSVLERFTFYKDALKVTKDYPILGAGGGGWAALYEKYQNNPYTSRQAHNFFLQYLIEVGILGFIVFMGFILFVFYKYIRGYMNQRERDDYENGFFFLIIALSILLHSVLDFNMSYAFMGLLVFIGLAGMAAAMDAKPLTVKWNSSGLRFGYLALACLGTLALLFVSLRNIGSANAAADAKAIAQTSQSYEEIKAPLIKALKNRPSHPESVIILASMDNQVYSQNQNEQFAAESLAVLTRGLEDEPNNKQMLQQLIALYDLQGKSEEALAVYRDNQDKYIWDIQWYEPLITRASDLGTQAHLQQDSAKEQEYFQIGLAAYSHVVDGVAYLKTLPSGQLQGRPFSVTPLIALGAGKIKLVTGNAEAAAAIIQTGFTDSYADLASRSDLWSRAWYIDLIGRSYDLGQAPYTQWYNKLISAGSDDQAIAANAKANFNTGLEAYNQVMRETNGETNAFPSATTLVVGKMQFLSGDVRTAVNTLKAGLSEDYSDAINRELARWYLAALKKLNSAQDQDVYNKLIAADAGEAAKIDEIAAMRPLS</sequence>
<feature type="transmembrane region" description="Helical" evidence="5">
    <location>
        <begin position="114"/>
        <end position="131"/>
    </location>
</feature>
<dbReference type="AlphaFoldDB" id="A0A6M1PQ03"/>
<reference evidence="7 8" key="1">
    <citation type="submission" date="2020-02" db="EMBL/GenBank/DDBJ databases">
        <authorList>
            <person name="Gao J."/>
            <person name="Sun J."/>
        </authorList>
    </citation>
    <scope>NUCLEOTIDE SEQUENCE [LARGE SCALE GENOMIC DNA]</scope>
    <source>
        <strain evidence="7 8">7124</strain>
    </source>
</reference>
<feature type="transmembrane region" description="Helical" evidence="5">
    <location>
        <begin position="55"/>
        <end position="74"/>
    </location>
</feature>
<feature type="transmembrane region" description="Helical" evidence="5">
    <location>
        <begin position="444"/>
        <end position="471"/>
    </location>
</feature>
<feature type="transmembrane region" description="Helical" evidence="5">
    <location>
        <begin position="198"/>
        <end position="220"/>
    </location>
</feature>
<keyword evidence="8" id="KW-1185">Reference proteome</keyword>
<feature type="transmembrane region" description="Helical" evidence="5">
    <location>
        <begin position="483"/>
        <end position="502"/>
    </location>
</feature>
<dbReference type="Proteomes" id="UP000480151">
    <property type="component" value="Unassembled WGS sequence"/>
</dbReference>
<evidence type="ECO:0000256" key="3">
    <source>
        <dbReference type="ARBA" id="ARBA00022989"/>
    </source>
</evidence>
<gene>
    <name evidence="7" type="ORF">G5B47_08125</name>
</gene>
<dbReference type="PANTHER" id="PTHR37422:SF13">
    <property type="entry name" value="LIPOPOLYSACCHARIDE BIOSYNTHESIS PROTEIN PA4999-RELATED"/>
    <property type="match status" value="1"/>
</dbReference>
<feature type="domain" description="O-antigen ligase-related" evidence="6">
    <location>
        <begin position="320"/>
        <end position="460"/>
    </location>
</feature>
<evidence type="ECO:0000313" key="8">
    <source>
        <dbReference type="Proteomes" id="UP000480151"/>
    </source>
</evidence>
<evidence type="ECO:0000256" key="1">
    <source>
        <dbReference type="ARBA" id="ARBA00004141"/>
    </source>
</evidence>
<evidence type="ECO:0000256" key="2">
    <source>
        <dbReference type="ARBA" id="ARBA00022692"/>
    </source>
</evidence>
<evidence type="ECO:0000256" key="5">
    <source>
        <dbReference type="SAM" id="Phobius"/>
    </source>
</evidence>
<protein>
    <submittedName>
        <fullName evidence="7">Polymerase</fullName>
    </submittedName>
</protein>
<feature type="transmembrane region" description="Helical" evidence="5">
    <location>
        <begin position="312"/>
        <end position="329"/>
    </location>
</feature>
<dbReference type="RefSeq" id="WP_165096547.1">
    <property type="nucleotide sequence ID" value="NZ_JAAKGU010000002.1"/>
</dbReference>
<feature type="transmembrane region" description="Helical" evidence="5">
    <location>
        <begin position="227"/>
        <end position="244"/>
    </location>
</feature>
<keyword evidence="2 5" id="KW-0812">Transmembrane</keyword>
<feature type="transmembrane region" description="Helical" evidence="5">
    <location>
        <begin position="540"/>
        <end position="560"/>
    </location>
</feature>
<dbReference type="InterPro" id="IPR051533">
    <property type="entry name" value="WaaL-like"/>
</dbReference>
<evidence type="ECO:0000256" key="4">
    <source>
        <dbReference type="ARBA" id="ARBA00023136"/>
    </source>
</evidence>
<evidence type="ECO:0000259" key="6">
    <source>
        <dbReference type="Pfam" id="PF04932"/>
    </source>
</evidence>
<dbReference type="GO" id="GO:0016020">
    <property type="term" value="C:membrane"/>
    <property type="evidence" value="ECO:0007669"/>
    <property type="project" value="UniProtKB-SubCell"/>
</dbReference>